<accession>A0ABW7U543</accession>
<name>A0ABW7U543_9ACTN</name>
<organism evidence="1 2">
    <name type="scientific">Streptomyces litmocidini</name>
    <dbReference type="NCBI Taxonomy" id="67318"/>
    <lineage>
        <taxon>Bacteria</taxon>
        <taxon>Bacillati</taxon>
        <taxon>Actinomycetota</taxon>
        <taxon>Actinomycetes</taxon>
        <taxon>Kitasatosporales</taxon>
        <taxon>Streptomycetaceae</taxon>
        <taxon>Streptomyces</taxon>
    </lineage>
</organism>
<proteinExistence type="predicted"/>
<dbReference type="RefSeq" id="WP_398709054.1">
    <property type="nucleotide sequence ID" value="NZ_JBIRUI010000005.1"/>
</dbReference>
<sequence length="99" mass="10477">MLAPPAEYGRVSVLVGEEGGAYPYGNSLLVRGSTASPVVDPSLSLLGVAPPADAVLVYRPHVEGPQVRPVERRTAVRHLDRLMSGGRVAEVEEGLFRAS</sequence>
<evidence type="ECO:0000313" key="1">
    <source>
        <dbReference type="EMBL" id="MFI1714556.1"/>
    </source>
</evidence>
<dbReference type="EMBL" id="JBIRUI010000005">
    <property type="protein sequence ID" value="MFI1714556.1"/>
    <property type="molecule type" value="Genomic_DNA"/>
</dbReference>
<reference evidence="1 2" key="1">
    <citation type="submission" date="2024-10" db="EMBL/GenBank/DDBJ databases">
        <title>The Natural Products Discovery Center: Release of the First 8490 Sequenced Strains for Exploring Actinobacteria Biosynthetic Diversity.</title>
        <authorList>
            <person name="Kalkreuter E."/>
            <person name="Kautsar S.A."/>
            <person name="Yang D."/>
            <person name="Bader C.D."/>
            <person name="Teijaro C.N."/>
            <person name="Fluegel L."/>
            <person name="Davis C.M."/>
            <person name="Simpson J.R."/>
            <person name="Lauterbach L."/>
            <person name="Steele A.D."/>
            <person name="Gui C."/>
            <person name="Meng S."/>
            <person name="Li G."/>
            <person name="Viehrig K."/>
            <person name="Ye F."/>
            <person name="Su P."/>
            <person name="Kiefer A.F."/>
            <person name="Nichols A."/>
            <person name="Cepeda A.J."/>
            <person name="Yan W."/>
            <person name="Fan B."/>
            <person name="Jiang Y."/>
            <person name="Adhikari A."/>
            <person name="Zheng C.-J."/>
            <person name="Schuster L."/>
            <person name="Cowan T.M."/>
            <person name="Smanski M.J."/>
            <person name="Chevrette M.G."/>
            <person name="De Carvalho L.P.S."/>
            <person name="Shen B."/>
        </authorList>
    </citation>
    <scope>NUCLEOTIDE SEQUENCE [LARGE SCALE GENOMIC DNA]</scope>
    <source>
        <strain evidence="1 2">NPDC020602</strain>
    </source>
</reference>
<dbReference type="Proteomes" id="UP001611339">
    <property type="component" value="Unassembled WGS sequence"/>
</dbReference>
<keyword evidence="2" id="KW-1185">Reference proteome</keyword>
<gene>
    <name evidence="1" type="ORF">ACH407_13415</name>
</gene>
<protein>
    <submittedName>
        <fullName evidence="1">Uncharacterized protein</fullName>
    </submittedName>
</protein>
<evidence type="ECO:0000313" key="2">
    <source>
        <dbReference type="Proteomes" id="UP001611339"/>
    </source>
</evidence>
<comment type="caution">
    <text evidence="1">The sequence shown here is derived from an EMBL/GenBank/DDBJ whole genome shotgun (WGS) entry which is preliminary data.</text>
</comment>